<evidence type="ECO:0000259" key="1">
    <source>
        <dbReference type="SMART" id="SM00418"/>
    </source>
</evidence>
<dbReference type="SMART" id="SM00418">
    <property type="entry name" value="HTH_ARSR"/>
    <property type="match status" value="1"/>
</dbReference>
<protein>
    <recommendedName>
        <fullName evidence="1">HTH arsR-type domain-containing protein</fullName>
    </recommendedName>
</protein>
<proteinExistence type="predicted"/>
<organism evidence="2 3">
    <name type="scientific">Candidatus Blackburnbacteria bacterium RIFCSPHIGHO2_12_FULL_41_13b</name>
    <dbReference type="NCBI Taxonomy" id="1797517"/>
    <lineage>
        <taxon>Bacteria</taxon>
        <taxon>Candidatus Blackburniibacteriota</taxon>
    </lineage>
</organism>
<gene>
    <name evidence="2" type="ORF">A3F61_01400</name>
</gene>
<dbReference type="EMBL" id="MHCA01000009">
    <property type="protein sequence ID" value="OGY12651.1"/>
    <property type="molecule type" value="Genomic_DNA"/>
</dbReference>
<name>A0A1G1VBG2_9BACT</name>
<dbReference type="CDD" id="cd00090">
    <property type="entry name" value="HTH_ARSR"/>
    <property type="match status" value="1"/>
</dbReference>
<comment type="caution">
    <text evidence="2">The sequence shown here is derived from an EMBL/GenBank/DDBJ whole genome shotgun (WGS) entry which is preliminary data.</text>
</comment>
<evidence type="ECO:0000313" key="3">
    <source>
        <dbReference type="Proteomes" id="UP000178272"/>
    </source>
</evidence>
<dbReference type="AlphaFoldDB" id="A0A1G1VBG2"/>
<dbReference type="InterPro" id="IPR036390">
    <property type="entry name" value="WH_DNA-bd_sf"/>
</dbReference>
<dbReference type="Proteomes" id="UP000178272">
    <property type="component" value="Unassembled WGS sequence"/>
</dbReference>
<sequence length="194" mass="22658">MASLTDFLVSKVRVKLLKSLLENPKEMYHVRDLVRRTNEEINAVRRELARMEEAGMVYKEARGNRLYYWFNKDYPFFQELLQLVTKTTGLGFAIRKNRGKLGKLNFVMFSGEFVRHLEKSNPDQVDVLVVGEVVLPELGNLIHQEEAKRGIEITYSPMTREEYDFRKTRRDPFILGILTGSRVMIIGSEHDFVN</sequence>
<dbReference type="STRING" id="1797517.A3F61_01400"/>
<dbReference type="InterPro" id="IPR011991">
    <property type="entry name" value="ArsR-like_HTH"/>
</dbReference>
<reference evidence="2 3" key="1">
    <citation type="journal article" date="2016" name="Nat. Commun.">
        <title>Thousands of microbial genomes shed light on interconnected biogeochemical processes in an aquifer system.</title>
        <authorList>
            <person name="Anantharaman K."/>
            <person name="Brown C.T."/>
            <person name="Hug L.A."/>
            <person name="Sharon I."/>
            <person name="Castelle C.J."/>
            <person name="Probst A.J."/>
            <person name="Thomas B.C."/>
            <person name="Singh A."/>
            <person name="Wilkins M.J."/>
            <person name="Karaoz U."/>
            <person name="Brodie E.L."/>
            <person name="Williams K.H."/>
            <person name="Hubbard S.S."/>
            <person name="Banfield J.F."/>
        </authorList>
    </citation>
    <scope>NUCLEOTIDE SEQUENCE [LARGE SCALE GENOMIC DNA]</scope>
</reference>
<evidence type="ECO:0000313" key="2">
    <source>
        <dbReference type="EMBL" id="OGY12651.1"/>
    </source>
</evidence>
<dbReference type="InterPro" id="IPR001845">
    <property type="entry name" value="HTH_ArsR_DNA-bd_dom"/>
</dbReference>
<dbReference type="Gene3D" id="1.10.10.10">
    <property type="entry name" value="Winged helix-like DNA-binding domain superfamily/Winged helix DNA-binding domain"/>
    <property type="match status" value="1"/>
</dbReference>
<dbReference type="GO" id="GO:0003700">
    <property type="term" value="F:DNA-binding transcription factor activity"/>
    <property type="evidence" value="ECO:0007669"/>
    <property type="project" value="InterPro"/>
</dbReference>
<feature type="domain" description="HTH arsR-type" evidence="1">
    <location>
        <begin position="6"/>
        <end position="85"/>
    </location>
</feature>
<dbReference type="InterPro" id="IPR036388">
    <property type="entry name" value="WH-like_DNA-bd_sf"/>
</dbReference>
<dbReference type="SUPFAM" id="SSF46785">
    <property type="entry name" value="Winged helix' DNA-binding domain"/>
    <property type="match status" value="1"/>
</dbReference>
<accession>A0A1G1VBG2</accession>